<evidence type="ECO:0000313" key="5">
    <source>
        <dbReference type="EMBL" id="GAA5501212.1"/>
    </source>
</evidence>
<name>A0ABP9V7H4_9DEIO</name>
<gene>
    <name evidence="5" type="ORF">Dxin01_00944</name>
</gene>
<comment type="caution">
    <text evidence="5">The sequence shown here is derived from an EMBL/GenBank/DDBJ whole genome shotgun (WGS) entry which is preliminary data.</text>
</comment>
<accession>A0ABP9V7H4</accession>
<feature type="compositionally biased region" description="Low complexity" evidence="3">
    <location>
        <begin position="16"/>
        <end position="26"/>
    </location>
</feature>
<feature type="domain" description="Phospholipid/glycerol acyltransferase" evidence="4">
    <location>
        <begin position="71"/>
        <end position="180"/>
    </location>
</feature>
<sequence length="220" mass="23675">MTDAARRPDREPKPQPSAAAQPAQGAIEDHPQVNPLMYRLVLLATYLPVLFSGMRLEVHGREHVPPAGTPLVVAANHVTGLDPFLVADALPAGRFLQFMAKKELFLPVIGWIIRTGGSFPVDREANDIGAVRTALRILKDNGTVGIFPQGHRGGEEMRGGVALIAAKARAPILPVGISREGKRWIIRFGEPISARGGIKATTEELGRVLAELSQPIGKQL</sequence>
<evidence type="ECO:0000256" key="3">
    <source>
        <dbReference type="SAM" id="MobiDB-lite"/>
    </source>
</evidence>
<dbReference type="RefSeq" id="WP_434781489.1">
    <property type="nucleotide sequence ID" value="NZ_BAABRN010000007.1"/>
</dbReference>
<keyword evidence="2" id="KW-0012">Acyltransferase</keyword>
<evidence type="ECO:0000259" key="4">
    <source>
        <dbReference type="SMART" id="SM00563"/>
    </source>
</evidence>
<dbReference type="EMBL" id="BAABRN010000007">
    <property type="protein sequence ID" value="GAA5501212.1"/>
    <property type="molecule type" value="Genomic_DNA"/>
</dbReference>
<protein>
    <recommendedName>
        <fullName evidence="4">Phospholipid/glycerol acyltransferase domain-containing protein</fullName>
    </recommendedName>
</protein>
<keyword evidence="1" id="KW-0808">Transferase</keyword>
<feature type="region of interest" description="Disordered" evidence="3">
    <location>
        <begin position="1"/>
        <end position="26"/>
    </location>
</feature>
<dbReference type="SUPFAM" id="SSF69593">
    <property type="entry name" value="Glycerol-3-phosphate (1)-acyltransferase"/>
    <property type="match status" value="1"/>
</dbReference>
<evidence type="ECO:0000256" key="1">
    <source>
        <dbReference type="ARBA" id="ARBA00022679"/>
    </source>
</evidence>
<dbReference type="Proteomes" id="UP001458946">
    <property type="component" value="Unassembled WGS sequence"/>
</dbReference>
<keyword evidence="6" id="KW-1185">Reference proteome</keyword>
<evidence type="ECO:0000313" key="6">
    <source>
        <dbReference type="Proteomes" id="UP001458946"/>
    </source>
</evidence>
<reference evidence="5 6" key="1">
    <citation type="submission" date="2024-02" db="EMBL/GenBank/DDBJ databases">
        <title>Deinococcus xinjiangensis NBRC 107630.</title>
        <authorList>
            <person name="Ichikawa N."/>
            <person name="Katano-Makiyama Y."/>
            <person name="Hidaka K."/>
        </authorList>
    </citation>
    <scope>NUCLEOTIDE SEQUENCE [LARGE SCALE GENOMIC DNA]</scope>
    <source>
        <strain evidence="5 6">NBRC 107630</strain>
    </source>
</reference>
<dbReference type="Pfam" id="PF01553">
    <property type="entry name" value="Acyltransferase"/>
    <property type="match status" value="1"/>
</dbReference>
<proteinExistence type="predicted"/>
<dbReference type="PANTHER" id="PTHR10434">
    <property type="entry name" value="1-ACYL-SN-GLYCEROL-3-PHOSPHATE ACYLTRANSFERASE"/>
    <property type="match status" value="1"/>
</dbReference>
<organism evidence="5 6">
    <name type="scientific">Deinococcus xinjiangensis</name>
    <dbReference type="NCBI Taxonomy" id="457454"/>
    <lineage>
        <taxon>Bacteria</taxon>
        <taxon>Thermotogati</taxon>
        <taxon>Deinococcota</taxon>
        <taxon>Deinococci</taxon>
        <taxon>Deinococcales</taxon>
        <taxon>Deinococcaceae</taxon>
        <taxon>Deinococcus</taxon>
    </lineage>
</organism>
<evidence type="ECO:0000256" key="2">
    <source>
        <dbReference type="ARBA" id="ARBA00023315"/>
    </source>
</evidence>
<dbReference type="CDD" id="cd07989">
    <property type="entry name" value="LPLAT_AGPAT-like"/>
    <property type="match status" value="1"/>
</dbReference>
<dbReference type="SMART" id="SM00563">
    <property type="entry name" value="PlsC"/>
    <property type="match status" value="1"/>
</dbReference>
<dbReference type="InterPro" id="IPR002123">
    <property type="entry name" value="Plipid/glycerol_acylTrfase"/>
</dbReference>
<feature type="compositionally biased region" description="Basic and acidic residues" evidence="3">
    <location>
        <begin position="1"/>
        <end position="13"/>
    </location>
</feature>
<dbReference type="PANTHER" id="PTHR10434:SF11">
    <property type="entry name" value="1-ACYL-SN-GLYCEROL-3-PHOSPHATE ACYLTRANSFERASE"/>
    <property type="match status" value="1"/>
</dbReference>